<dbReference type="Proteomes" id="UP000784294">
    <property type="component" value="Unassembled WGS sequence"/>
</dbReference>
<organism evidence="1 2">
    <name type="scientific">Protopolystoma xenopodis</name>
    <dbReference type="NCBI Taxonomy" id="117903"/>
    <lineage>
        <taxon>Eukaryota</taxon>
        <taxon>Metazoa</taxon>
        <taxon>Spiralia</taxon>
        <taxon>Lophotrochozoa</taxon>
        <taxon>Platyhelminthes</taxon>
        <taxon>Monogenea</taxon>
        <taxon>Polyopisthocotylea</taxon>
        <taxon>Polystomatidea</taxon>
        <taxon>Polystomatidae</taxon>
        <taxon>Protopolystoma</taxon>
    </lineage>
</organism>
<dbReference type="AlphaFoldDB" id="A0A3S5B7W6"/>
<reference evidence="1" key="1">
    <citation type="submission" date="2018-11" db="EMBL/GenBank/DDBJ databases">
        <authorList>
            <consortium name="Pathogen Informatics"/>
        </authorList>
    </citation>
    <scope>NUCLEOTIDE SEQUENCE</scope>
</reference>
<evidence type="ECO:0000313" key="2">
    <source>
        <dbReference type="Proteomes" id="UP000784294"/>
    </source>
</evidence>
<accession>A0A3S5B7W6</accession>
<name>A0A3S5B7W6_9PLAT</name>
<sequence length="119" mass="13387">MTRPYFCIPTRKLEFYREENGPLIKLDNSSMRHRSYILNTDGSYFATYTHSPNLAYTYIECAEEPSDSEVSRTAAPSSMTCTPWTKLYQKSGFLCNNVEELSSSSPTSCALPSDQSSSP</sequence>
<proteinExistence type="predicted"/>
<protein>
    <submittedName>
        <fullName evidence="1">Uncharacterized protein</fullName>
    </submittedName>
</protein>
<gene>
    <name evidence="1" type="ORF">PXEA_LOCUS32484</name>
</gene>
<keyword evidence="2" id="KW-1185">Reference proteome</keyword>
<dbReference type="EMBL" id="CAAALY010259893">
    <property type="protein sequence ID" value="VEL39044.1"/>
    <property type="molecule type" value="Genomic_DNA"/>
</dbReference>
<comment type="caution">
    <text evidence="1">The sequence shown here is derived from an EMBL/GenBank/DDBJ whole genome shotgun (WGS) entry which is preliminary data.</text>
</comment>
<evidence type="ECO:0000313" key="1">
    <source>
        <dbReference type="EMBL" id="VEL39044.1"/>
    </source>
</evidence>